<keyword evidence="1" id="KW-0472">Membrane</keyword>
<keyword evidence="1" id="KW-1133">Transmembrane helix</keyword>
<feature type="transmembrane region" description="Helical" evidence="1">
    <location>
        <begin position="41"/>
        <end position="60"/>
    </location>
</feature>
<dbReference type="Pfam" id="PF04235">
    <property type="entry name" value="DUF418"/>
    <property type="match status" value="1"/>
</dbReference>
<evidence type="ECO:0000313" key="4">
    <source>
        <dbReference type="Proteomes" id="UP000185511"/>
    </source>
</evidence>
<feature type="transmembrane region" description="Helical" evidence="1">
    <location>
        <begin position="220"/>
        <end position="241"/>
    </location>
</feature>
<evidence type="ECO:0000313" key="3">
    <source>
        <dbReference type="EMBL" id="APU12761.1"/>
    </source>
</evidence>
<evidence type="ECO:0000256" key="1">
    <source>
        <dbReference type="SAM" id="Phobius"/>
    </source>
</evidence>
<evidence type="ECO:0000259" key="2">
    <source>
        <dbReference type="Pfam" id="PF04235"/>
    </source>
</evidence>
<feature type="domain" description="DUF418" evidence="2">
    <location>
        <begin position="240"/>
        <end position="405"/>
    </location>
</feature>
<organism evidence="3 4">
    <name type="scientific">Actinoalloteichus fjordicus</name>
    <dbReference type="NCBI Taxonomy" id="1612552"/>
    <lineage>
        <taxon>Bacteria</taxon>
        <taxon>Bacillati</taxon>
        <taxon>Actinomycetota</taxon>
        <taxon>Actinomycetes</taxon>
        <taxon>Pseudonocardiales</taxon>
        <taxon>Pseudonocardiaceae</taxon>
        <taxon>Actinoalloteichus</taxon>
    </lineage>
</organism>
<dbReference type="InterPro" id="IPR052529">
    <property type="entry name" value="Bact_Transport_Assoc"/>
</dbReference>
<sequence>MTNHRVTTGAEPARADDARADDAAVRAAPVSSAQRVLAPDLARGLMLVLIGIANAAVFLYDRPYGHRQHIIEESLLDRMVSTLVVTAVDARAYPLFALLFGYGIVQMIQRNAARGTAETRSRSILRRRSTALIGFGLIHAVLFFPGDILGLYGVLGFLLLVLINRSDRALLRLASVWLVISCAVQGLVYSYSSGGEGRSYFLSFEVDSWAEVLPVRFVDWLLTPFGLLPVLATALLGVVAARRRVLEEPGRYRVLLRRVAAVLVPFGLLGGLPSGLIVGQFIQVDSPLLVLGFSLLHSLSGVAAAVGYLALIALVSLRLSATPSGMAGALTALGRRSLSGYLFSSMVFMIVLAPTTFGLGAVFGSAGALALAVATWLVSLVLASWLDRRRRPGPADALLRRLSYGAK</sequence>
<reference evidence="4" key="1">
    <citation type="submission" date="2016-06" db="EMBL/GenBank/DDBJ databases">
        <title>Complete genome sequence of Actinoalloteichus fjordicus DSM 46855 (=ADI127-17), type strain of the new species Actinoalloteichus fjordicus.</title>
        <authorList>
            <person name="Ruckert C."/>
            <person name="Nouioui I."/>
            <person name="Willmese J."/>
            <person name="van Wezel G."/>
            <person name="Klenk H.-P."/>
            <person name="Kalinowski J."/>
            <person name="Zotchev S.B."/>
        </authorList>
    </citation>
    <scope>NUCLEOTIDE SEQUENCE [LARGE SCALE GENOMIC DNA]</scope>
    <source>
        <strain evidence="4">ADI127-7</strain>
    </source>
</reference>
<gene>
    <name evidence="3" type="ORF">UA74_03400</name>
</gene>
<name>A0AAC9L8I1_9PSEU</name>
<proteinExistence type="predicted"/>
<feature type="transmembrane region" description="Helical" evidence="1">
    <location>
        <begin position="148"/>
        <end position="163"/>
    </location>
</feature>
<dbReference type="PANTHER" id="PTHR30590">
    <property type="entry name" value="INNER MEMBRANE PROTEIN"/>
    <property type="match status" value="1"/>
</dbReference>
<dbReference type="EMBL" id="CP016076">
    <property type="protein sequence ID" value="APU12761.1"/>
    <property type="molecule type" value="Genomic_DNA"/>
</dbReference>
<dbReference type="Proteomes" id="UP000185511">
    <property type="component" value="Chromosome"/>
</dbReference>
<feature type="transmembrane region" description="Helical" evidence="1">
    <location>
        <begin position="363"/>
        <end position="386"/>
    </location>
</feature>
<feature type="transmembrane region" description="Helical" evidence="1">
    <location>
        <begin position="288"/>
        <end position="317"/>
    </location>
</feature>
<dbReference type="KEGG" id="acad:UA74_03400"/>
<dbReference type="PANTHER" id="PTHR30590:SF2">
    <property type="entry name" value="INNER MEMBRANE PROTEIN"/>
    <property type="match status" value="1"/>
</dbReference>
<feature type="transmembrane region" description="Helical" evidence="1">
    <location>
        <begin position="262"/>
        <end position="282"/>
    </location>
</feature>
<protein>
    <submittedName>
        <fullName evidence="3">Membrane protein</fullName>
    </submittedName>
</protein>
<keyword evidence="1" id="KW-0812">Transmembrane</keyword>
<feature type="transmembrane region" description="Helical" evidence="1">
    <location>
        <begin position="338"/>
        <end position="357"/>
    </location>
</feature>
<dbReference type="RefSeq" id="WP_075743357.1">
    <property type="nucleotide sequence ID" value="NZ_CP016076.1"/>
</dbReference>
<keyword evidence="4" id="KW-1185">Reference proteome</keyword>
<dbReference type="AlphaFoldDB" id="A0AAC9L8I1"/>
<feature type="transmembrane region" description="Helical" evidence="1">
    <location>
        <begin position="170"/>
        <end position="191"/>
    </location>
</feature>
<accession>A0AAC9L8I1</accession>
<dbReference type="InterPro" id="IPR007349">
    <property type="entry name" value="DUF418"/>
</dbReference>